<proteinExistence type="predicted"/>
<evidence type="ECO:0000313" key="2">
    <source>
        <dbReference type="Proteomes" id="UP000572407"/>
    </source>
</evidence>
<dbReference type="RefSeq" id="WP_181288332.1">
    <property type="nucleotide sequence ID" value="NZ_VDLV01000014.1"/>
</dbReference>
<comment type="caution">
    <text evidence="1">The sequence shown here is derived from an EMBL/GenBank/DDBJ whole genome shotgun (WGS) entry which is preliminary data.</text>
</comment>
<dbReference type="Proteomes" id="UP000572407">
    <property type="component" value="Unassembled WGS sequence"/>
</dbReference>
<sequence length="142" mass="16025">MRLTTLFLALVTLNGCTTSPLPPLDPNMAWVDFATPMPGGRLLMAERLDGKRLQDGRFFQVSPGSHELEVRFDFEVPGGGGGLGMMSEPKERLCYLIIRYEHFEAGQRYRLEARNLAYSPSARLYNAKREIVAEDRQANCLM</sequence>
<dbReference type="AlphaFoldDB" id="A0A7V8RLI0"/>
<evidence type="ECO:0008006" key="3">
    <source>
        <dbReference type="Google" id="ProtNLM"/>
    </source>
</evidence>
<reference evidence="1 2" key="1">
    <citation type="submission" date="2019-06" db="EMBL/GenBank/DDBJ databases">
        <title>Analysis of the biodiversity of Brassica napus bacterial endophytes for the selection of potential efficient biofertilizers for rapeseed crops.</title>
        <authorList>
            <person name="Jimenez-Gomez A."/>
            <person name="Saati-Santamaria Z."/>
            <person name="Menendez E."/>
            <person name="Rivas R."/>
            <person name="Mateos P.F."/>
            <person name="Velazquez E."/>
            <person name="Garcia-Fraile P."/>
        </authorList>
    </citation>
    <scope>NUCLEOTIDE SEQUENCE [LARGE SCALE GENOMIC DNA]</scope>
    <source>
        <strain evidence="1 2">CDVBN10</strain>
    </source>
</reference>
<organism evidence="1 2">
    <name type="scientific">Pseudomonas brassicacearum subsp. neoaurantiaca</name>
    <dbReference type="NCBI Taxonomy" id="494916"/>
    <lineage>
        <taxon>Bacteria</taxon>
        <taxon>Pseudomonadati</taxon>
        <taxon>Pseudomonadota</taxon>
        <taxon>Gammaproteobacteria</taxon>
        <taxon>Pseudomonadales</taxon>
        <taxon>Pseudomonadaceae</taxon>
        <taxon>Pseudomonas</taxon>
    </lineage>
</organism>
<evidence type="ECO:0000313" key="1">
    <source>
        <dbReference type="EMBL" id="MBA1378708.1"/>
    </source>
</evidence>
<dbReference type="EMBL" id="VDLV01000014">
    <property type="protein sequence ID" value="MBA1378708.1"/>
    <property type="molecule type" value="Genomic_DNA"/>
</dbReference>
<gene>
    <name evidence="1" type="ORF">FHK92_12910</name>
</gene>
<name>A0A7V8RLI0_9PSED</name>
<protein>
    <recommendedName>
        <fullName evidence="3">Lipoprotein</fullName>
    </recommendedName>
</protein>
<accession>A0A7V8RLI0</accession>